<comment type="caution">
    <text evidence="2">The sequence shown here is derived from an EMBL/GenBank/DDBJ whole genome shotgun (WGS) entry which is preliminary data.</text>
</comment>
<dbReference type="SUPFAM" id="SSF144052">
    <property type="entry name" value="Thermophilic metalloprotease-like"/>
    <property type="match status" value="1"/>
</dbReference>
<dbReference type="AlphaFoldDB" id="A0A9D2PWP5"/>
<reference evidence="2" key="2">
    <citation type="submission" date="2021-04" db="EMBL/GenBank/DDBJ databases">
        <authorList>
            <person name="Gilroy R."/>
        </authorList>
    </citation>
    <scope>NUCLEOTIDE SEQUENCE</scope>
    <source>
        <strain evidence="2">CHK198-12963</strain>
    </source>
</reference>
<gene>
    <name evidence="2" type="ORF">H9931_10520</name>
</gene>
<dbReference type="Proteomes" id="UP000823863">
    <property type="component" value="Unassembled WGS sequence"/>
</dbReference>
<evidence type="ECO:0000313" key="3">
    <source>
        <dbReference type="Proteomes" id="UP000823863"/>
    </source>
</evidence>
<evidence type="ECO:0000256" key="1">
    <source>
        <dbReference type="ARBA" id="ARBA00022723"/>
    </source>
</evidence>
<dbReference type="InterPro" id="IPR000787">
    <property type="entry name" value="Peptidase_M29"/>
</dbReference>
<dbReference type="GO" id="GO:0004177">
    <property type="term" value="F:aminopeptidase activity"/>
    <property type="evidence" value="ECO:0007669"/>
    <property type="project" value="UniProtKB-KW"/>
</dbReference>
<reference evidence="2" key="1">
    <citation type="journal article" date="2021" name="PeerJ">
        <title>Extensive microbial diversity within the chicken gut microbiome revealed by metagenomics and culture.</title>
        <authorList>
            <person name="Gilroy R."/>
            <person name="Ravi A."/>
            <person name="Getino M."/>
            <person name="Pursley I."/>
            <person name="Horton D.L."/>
            <person name="Alikhan N.F."/>
            <person name="Baker D."/>
            <person name="Gharbi K."/>
            <person name="Hall N."/>
            <person name="Watson M."/>
            <person name="Adriaenssens E.M."/>
            <person name="Foster-Nyarko E."/>
            <person name="Jarju S."/>
            <person name="Secka A."/>
            <person name="Antonio M."/>
            <person name="Oren A."/>
            <person name="Chaudhuri R.R."/>
            <person name="La Ragione R."/>
            <person name="Hildebrand F."/>
            <person name="Pallen M.J."/>
        </authorList>
    </citation>
    <scope>NUCLEOTIDE SEQUENCE</scope>
    <source>
        <strain evidence="2">CHK198-12963</strain>
    </source>
</reference>
<keyword evidence="2" id="KW-0645">Protease</keyword>
<keyword evidence="2" id="KW-0378">Hydrolase</keyword>
<proteinExistence type="predicted"/>
<sequence>MDYRYLLQEENERVMERYQLSMDRIRAMKEEDMAEPYGGYFRSVGAFVEMMDELVNSLYEGEELSLAQMEERNLRLYGDVLPERYGESYANPGYAAKKLGKELGQLLCFLYTEIRGEIVLAFERRLEEMTAVNETFIEIYNMFQEAFAEGKKAPAHKEIQNALYWYVSDYTDLMVRFRIREGLDPALSFAADIIRESDLSDLRYLYRFGEYVSGGDMELAAFMNSLPQETVNRMADTYTEGFRRGFQVMGRDLSKKKTVVVEYQLGFERMIRRAMENFEAMGLKPILYRAAVQSINRRTAGKRGYYGSSPNRQYEYDHRYDNALYMGSNLKERKLAATRAAYEEFKDLAVVCAGPAVVETFGLPGFSPVNSEAAFSLSPHQQEVSLEMANEIRRITNQYMPGDETSFTIIAFPRPEIGKDFPGIFEDTIALNTLDYEKYQKIQQTMIDALDEADRVHITGRGDNRTDLWVKLHPLKDREKETNFENCVADVNIPLGEVFTSPVLEGTRGLLHVGCVYIEEYQFRDLWLRFEDGRVTDYGCGNFKPQENWEEQGRALVKQVIFRGHDQLPMGEFAIGTNTTAYAMAEKYQIGDKLPILIAEKTGPHFAVGDTCYSFSEDSPMYNPDGKEVIARDNEVSILRKSDPSRAYFSCHTDITVPYSELGDIAAVTAEGTETVLIRQGRFVLEGTEELNQALDGK</sequence>
<name>A0A9D2PWP5_9FIRM</name>
<dbReference type="GO" id="GO:0006508">
    <property type="term" value="P:proteolysis"/>
    <property type="evidence" value="ECO:0007669"/>
    <property type="project" value="InterPro"/>
</dbReference>
<protein>
    <submittedName>
        <fullName evidence="2">Aminopeptidase</fullName>
        <ecNumber evidence="2">3.4.11.-</ecNumber>
    </submittedName>
</protein>
<dbReference type="InterPro" id="IPR052170">
    <property type="entry name" value="M29_Exopeptidase"/>
</dbReference>
<evidence type="ECO:0000313" key="2">
    <source>
        <dbReference type="EMBL" id="HJC67131.1"/>
    </source>
</evidence>
<dbReference type="GO" id="GO:0046872">
    <property type="term" value="F:metal ion binding"/>
    <property type="evidence" value="ECO:0007669"/>
    <property type="project" value="UniProtKB-KW"/>
</dbReference>
<dbReference type="PANTHER" id="PTHR34448">
    <property type="entry name" value="AMINOPEPTIDASE"/>
    <property type="match status" value="1"/>
</dbReference>
<dbReference type="EMBL" id="DWWB01000055">
    <property type="protein sequence ID" value="HJC67131.1"/>
    <property type="molecule type" value="Genomic_DNA"/>
</dbReference>
<dbReference type="PANTHER" id="PTHR34448:SF1">
    <property type="entry name" value="BLL6088 PROTEIN"/>
    <property type="match status" value="1"/>
</dbReference>
<dbReference type="Pfam" id="PF02073">
    <property type="entry name" value="Peptidase_M29"/>
    <property type="match status" value="1"/>
</dbReference>
<organism evidence="2 3">
    <name type="scientific">Candidatus Enterocloster excrementigallinarum</name>
    <dbReference type="NCBI Taxonomy" id="2838558"/>
    <lineage>
        <taxon>Bacteria</taxon>
        <taxon>Bacillati</taxon>
        <taxon>Bacillota</taxon>
        <taxon>Clostridia</taxon>
        <taxon>Lachnospirales</taxon>
        <taxon>Lachnospiraceae</taxon>
        <taxon>Enterocloster</taxon>
    </lineage>
</organism>
<accession>A0A9D2PWP5</accession>
<keyword evidence="1" id="KW-0479">Metal-binding</keyword>
<keyword evidence="2" id="KW-0031">Aminopeptidase</keyword>
<dbReference type="EC" id="3.4.11.-" evidence="2"/>